<dbReference type="RefSeq" id="WP_215381602.1">
    <property type="nucleotide sequence ID" value="NZ_JAGTIS010000032.1"/>
</dbReference>
<keyword evidence="3" id="KW-1185">Reference proteome</keyword>
<organism evidence="2 3">
    <name type="scientific">Metapseudomonas boanensis</name>
    <dbReference type="NCBI Taxonomy" id="2822138"/>
    <lineage>
        <taxon>Bacteria</taxon>
        <taxon>Pseudomonadati</taxon>
        <taxon>Pseudomonadota</taxon>
        <taxon>Gammaproteobacteria</taxon>
        <taxon>Pseudomonadales</taxon>
        <taxon>Pseudomonadaceae</taxon>
        <taxon>Metapseudomonas</taxon>
    </lineage>
</organism>
<dbReference type="Proteomes" id="UP001519667">
    <property type="component" value="Unassembled WGS sequence"/>
</dbReference>
<evidence type="ECO:0000313" key="3">
    <source>
        <dbReference type="Proteomes" id="UP001519667"/>
    </source>
</evidence>
<feature type="region of interest" description="Disordered" evidence="1">
    <location>
        <begin position="1"/>
        <end position="61"/>
    </location>
</feature>
<name>A0ABS5XPB0_9GAMM</name>
<feature type="compositionally biased region" description="Polar residues" evidence="1">
    <location>
        <begin position="1"/>
        <end position="13"/>
    </location>
</feature>
<protein>
    <submittedName>
        <fullName evidence="2">Uncharacterized protein</fullName>
    </submittedName>
</protein>
<dbReference type="EMBL" id="JAGTIS010000032">
    <property type="protein sequence ID" value="MBT8769531.1"/>
    <property type="molecule type" value="Genomic_DNA"/>
</dbReference>
<accession>A0ABS5XPB0</accession>
<reference evidence="2 3" key="1">
    <citation type="submission" date="2021-04" db="EMBL/GenBank/DDBJ databases">
        <title>Pseudomonas boanensis sp. nov., a bacterium isolated from river water used for household purposes in Boane District, Mozambique.</title>
        <authorList>
            <person name="Nicklasson M."/>
            <person name="Martin-Rodriguez A.J."/>
            <person name="Thorell K."/>
            <person name="Neves L."/>
            <person name="Mussagy A."/>
            <person name="Rydberg H.A."/>
            <person name="Hernroth B."/>
            <person name="Svensson-Stadler L."/>
            <person name="Sjoling A."/>
        </authorList>
    </citation>
    <scope>NUCLEOTIDE SEQUENCE [LARGE SCALE GENOMIC DNA]</scope>
    <source>
        <strain evidence="2 3">DB1</strain>
    </source>
</reference>
<proteinExistence type="predicted"/>
<evidence type="ECO:0000256" key="1">
    <source>
        <dbReference type="SAM" id="MobiDB-lite"/>
    </source>
</evidence>
<evidence type="ECO:0000313" key="2">
    <source>
        <dbReference type="EMBL" id="MBT8769531.1"/>
    </source>
</evidence>
<gene>
    <name evidence="2" type="ORF">J7302_25810</name>
</gene>
<sequence length="61" mass="6660">MTTEDQLIPQNPATEAEGESTAPAPAAKKQNAPWYQGFKSHDRGQRPGPAPRGTRRSMGKR</sequence>
<comment type="caution">
    <text evidence="2">The sequence shown here is derived from an EMBL/GenBank/DDBJ whole genome shotgun (WGS) entry which is preliminary data.</text>
</comment>